<evidence type="ECO:0000313" key="2">
    <source>
        <dbReference type="Proteomes" id="UP001157126"/>
    </source>
</evidence>
<organism evidence="1 2">
    <name type="scientific">Mobilicoccus caccae</name>
    <dbReference type="NCBI Taxonomy" id="1859295"/>
    <lineage>
        <taxon>Bacteria</taxon>
        <taxon>Bacillati</taxon>
        <taxon>Actinomycetota</taxon>
        <taxon>Actinomycetes</taxon>
        <taxon>Micrococcales</taxon>
        <taxon>Dermatophilaceae</taxon>
        <taxon>Mobilicoccus</taxon>
    </lineage>
</organism>
<dbReference type="SUPFAM" id="SSF55961">
    <property type="entry name" value="Bet v1-like"/>
    <property type="match status" value="1"/>
</dbReference>
<accession>A0ABQ6ITB0</accession>
<reference evidence="2" key="1">
    <citation type="journal article" date="2019" name="Int. J. Syst. Evol. Microbiol.">
        <title>The Global Catalogue of Microorganisms (GCM) 10K type strain sequencing project: providing services to taxonomists for standard genome sequencing and annotation.</title>
        <authorList>
            <consortium name="The Broad Institute Genomics Platform"/>
            <consortium name="The Broad Institute Genome Sequencing Center for Infectious Disease"/>
            <person name="Wu L."/>
            <person name="Ma J."/>
        </authorList>
    </citation>
    <scope>NUCLEOTIDE SEQUENCE [LARGE SCALE GENOMIC DNA]</scope>
    <source>
        <strain evidence="2">NBRC 113072</strain>
    </source>
</reference>
<dbReference type="InterPro" id="IPR019587">
    <property type="entry name" value="Polyketide_cyclase/dehydratase"/>
</dbReference>
<dbReference type="Gene3D" id="3.30.530.20">
    <property type="match status" value="1"/>
</dbReference>
<dbReference type="Proteomes" id="UP001157126">
    <property type="component" value="Unassembled WGS sequence"/>
</dbReference>
<proteinExistence type="predicted"/>
<name>A0ABQ6ITB0_9MICO</name>
<protein>
    <recommendedName>
        <fullName evidence="3">Polyketide cyclase / dehydrase and lipid transport</fullName>
    </recommendedName>
</protein>
<keyword evidence="2" id="KW-1185">Reference proteome</keyword>
<gene>
    <name evidence="1" type="ORF">GCM10025883_29460</name>
</gene>
<sequence length="151" mass="17075">MEYRTTVEIASDIGTVWAALADPEAWPIWQKDVKSVEAARPGTPMRYGSEYTVKQVWWKFDTQKIQIREVEDRRRLAFGATTTAGEFVFEYLLSERPDRRVVVESVLRAADMTAQASGFMGGAEIEKQLVAESTMLRDHCESASPQDVIRG</sequence>
<dbReference type="RefSeq" id="WP_284304527.1">
    <property type="nucleotide sequence ID" value="NZ_BSUO01000001.1"/>
</dbReference>
<dbReference type="Pfam" id="PF10604">
    <property type="entry name" value="Polyketide_cyc2"/>
    <property type="match status" value="1"/>
</dbReference>
<dbReference type="EMBL" id="BSUO01000001">
    <property type="protein sequence ID" value="GMA40901.1"/>
    <property type="molecule type" value="Genomic_DNA"/>
</dbReference>
<evidence type="ECO:0008006" key="3">
    <source>
        <dbReference type="Google" id="ProtNLM"/>
    </source>
</evidence>
<dbReference type="InterPro" id="IPR023393">
    <property type="entry name" value="START-like_dom_sf"/>
</dbReference>
<comment type="caution">
    <text evidence="1">The sequence shown here is derived from an EMBL/GenBank/DDBJ whole genome shotgun (WGS) entry which is preliminary data.</text>
</comment>
<evidence type="ECO:0000313" key="1">
    <source>
        <dbReference type="EMBL" id="GMA40901.1"/>
    </source>
</evidence>